<dbReference type="Proteomes" id="UP000769156">
    <property type="component" value="Unassembled WGS sequence"/>
</dbReference>
<gene>
    <name evidence="1" type="ORF">K8V82_03885</name>
</gene>
<accession>A0A921I0Y5</accession>
<comment type="caution">
    <text evidence="1">The sequence shown here is derived from an EMBL/GenBank/DDBJ whole genome shotgun (WGS) entry which is preliminary data.</text>
</comment>
<dbReference type="EMBL" id="DYVY01000063">
    <property type="protein sequence ID" value="HJF93914.1"/>
    <property type="molecule type" value="Genomic_DNA"/>
</dbReference>
<proteinExistence type="predicted"/>
<evidence type="ECO:0000313" key="1">
    <source>
        <dbReference type="EMBL" id="HJF93914.1"/>
    </source>
</evidence>
<evidence type="ECO:0000313" key="2">
    <source>
        <dbReference type="Proteomes" id="UP000769156"/>
    </source>
</evidence>
<sequence>MTEELIHELKHVKNALVNKEMQGEAWEEKQEMIRKLEDVTSYLKDALGQGIEF</sequence>
<reference evidence="1" key="2">
    <citation type="submission" date="2021-09" db="EMBL/GenBank/DDBJ databases">
        <authorList>
            <person name="Gilroy R."/>
        </authorList>
    </citation>
    <scope>NUCLEOTIDE SEQUENCE</scope>
    <source>
        <strain evidence="1">ChiSjej5B23-16112</strain>
    </source>
</reference>
<organism evidence="1 2">
    <name type="scientific">Lachnoclostridium phocaeense</name>
    <dbReference type="NCBI Taxonomy" id="1871021"/>
    <lineage>
        <taxon>Bacteria</taxon>
        <taxon>Bacillati</taxon>
        <taxon>Bacillota</taxon>
        <taxon>Clostridia</taxon>
        <taxon>Lachnospirales</taxon>
        <taxon>Lachnospiraceae</taxon>
    </lineage>
</organism>
<reference evidence="1" key="1">
    <citation type="journal article" date="2021" name="PeerJ">
        <title>Extensive microbial diversity within the chicken gut microbiome revealed by metagenomics and culture.</title>
        <authorList>
            <person name="Gilroy R."/>
            <person name="Ravi A."/>
            <person name="Getino M."/>
            <person name="Pursley I."/>
            <person name="Horton D.L."/>
            <person name="Alikhan N.F."/>
            <person name="Baker D."/>
            <person name="Gharbi K."/>
            <person name="Hall N."/>
            <person name="Watson M."/>
            <person name="Adriaenssens E.M."/>
            <person name="Foster-Nyarko E."/>
            <person name="Jarju S."/>
            <person name="Secka A."/>
            <person name="Antonio M."/>
            <person name="Oren A."/>
            <person name="Chaudhuri R.R."/>
            <person name="La Ragione R."/>
            <person name="Hildebrand F."/>
            <person name="Pallen M.J."/>
        </authorList>
    </citation>
    <scope>NUCLEOTIDE SEQUENCE</scope>
    <source>
        <strain evidence="1">ChiSjej5B23-16112</strain>
    </source>
</reference>
<dbReference type="AlphaFoldDB" id="A0A921I0Y5"/>
<dbReference type="RefSeq" id="WP_173829270.1">
    <property type="nucleotide sequence ID" value="NZ_CALKQL010000015.1"/>
</dbReference>
<protein>
    <submittedName>
        <fullName evidence="1">Uncharacterized protein</fullName>
    </submittedName>
</protein>
<name>A0A921I0Y5_9FIRM</name>